<feature type="domain" description="XdhC- CoxI" evidence="1">
    <location>
        <begin position="11"/>
        <end position="72"/>
    </location>
</feature>
<dbReference type="Proteomes" id="UP000010931">
    <property type="component" value="Unassembled WGS sequence"/>
</dbReference>
<dbReference type="EMBL" id="AEJB01000358">
    <property type="protein sequence ID" value="ELP66397.1"/>
    <property type="molecule type" value="Genomic_DNA"/>
</dbReference>
<protein>
    <recommendedName>
        <fullName evidence="5">Xanthine dehydrogenase accessory factor</fullName>
    </recommendedName>
</protein>
<keyword evidence="4" id="KW-1185">Reference proteome</keyword>
<comment type="caution">
    <text evidence="3">The sequence shown here is derived from an EMBL/GenBank/DDBJ whole genome shotgun (WGS) entry which is preliminary data.</text>
</comment>
<organism evidence="3 4">
    <name type="scientific">Streptomyces turgidiscabies (strain Car8)</name>
    <dbReference type="NCBI Taxonomy" id="698760"/>
    <lineage>
        <taxon>Bacteria</taxon>
        <taxon>Bacillati</taxon>
        <taxon>Actinomycetota</taxon>
        <taxon>Actinomycetes</taxon>
        <taxon>Kitasatosporales</taxon>
        <taxon>Streptomycetaceae</taxon>
        <taxon>Streptomyces</taxon>
    </lineage>
</organism>
<sequence length="389" mass="40736">MLNIAQTLLRWCRDARPFALATVVDVRGSAPLPVGTAVAVDADGNAVGSISGGCVEGAVYDMCRQVLREGGTPHRALFGYSDDDAFAVGLTCGGELDVLVQVVDPTAQPHIAAALDEVVRGLPVAVAQVVDGPTGLLGATLSVLGDGQVITGTLDNGSLDTVVLDEGLALLRAGRTARVTLGGPGQGCPEPLSVLVHVHASRPRMLVFGAVDFAAALSQAGAFVGYRVTVCDARPVFATAARFPYADEVVADWPHRYLEHTEVDTRTAVCVLTHDAKFDVPLLRLALSLPVGYIGAMGSRRTHDERLRLLRKEGVSEEQLARLCSPIGLDLGARTPEETAVSITAEIIAHISGGSGLPLSQGTGPIHRTVPRRRLSPVSASLEPTAYQI</sequence>
<dbReference type="PATRIC" id="fig|698760.3.peg.4827"/>
<dbReference type="PANTHER" id="PTHR30388">
    <property type="entry name" value="ALDEHYDE OXIDOREDUCTASE MOLYBDENUM COFACTOR ASSEMBLY PROTEIN"/>
    <property type="match status" value="1"/>
</dbReference>
<reference evidence="3 4" key="1">
    <citation type="journal article" date="2011" name="Plasmid">
        <title>Streptomyces turgidiscabies Car8 contains a modular pathogenicity island that shares virulence genes with other actinobacterial plant pathogens.</title>
        <authorList>
            <person name="Huguet-Tapia J.C."/>
            <person name="Badger J.H."/>
            <person name="Loria R."/>
            <person name="Pettis G.S."/>
        </authorList>
    </citation>
    <scope>NUCLEOTIDE SEQUENCE [LARGE SCALE GENOMIC DNA]</scope>
    <source>
        <strain evidence="3 4">Car8</strain>
    </source>
</reference>
<dbReference type="PANTHER" id="PTHR30388:SF4">
    <property type="entry name" value="MOLYBDENUM COFACTOR INSERTION CHAPERONE PAOD"/>
    <property type="match status" value="1"/>
</dbReference>
<feature type="domain" description="XdhC Rossmann" evidence="2">
    <location>
        <begin position="205"/>
        <end position="347"/>
    </location>
</feature>
<gene>
    <name evidence="3" type="ORF">STRTUCAR8_00142</name>
</gene>
<evidence type="ECO:0000313" key="4">
    <source>
        <dbReference type="Proteomes" id="UP000010931"/>
    </source>
</evidence>
<dbReference type="Gene3D" id="3.40.50.720">
    <property type="entry name" value="NAD(P)-binding Rossmann-like Domain"/>
    <property type="match status" value="1"/>
</dbReference>
<dbReference type="InterPro" id="IPR003777">
    <property type="entry name" value="XdhC_CoxI"/>
</dbReference>
<evidence type="ECO:0000313" key="3">
    <source>
        <dbReference type="EMBL" id="ELP66397.1"/>
    </source>
</evidence>
<dbReference type="RefSeq" id="WP_006378525.1">
    <property type="nucleotide sequence ID" value="NZ_AEJB01000358.1"/>
</dbReference>
<dbReference type="GeneID" id="97405507"/>
<evidence type="ECO:0008006" key="5">
    <source>
        <dbReference type="Google" id="ProtNLM"/>
    </source>
</evidence>
<evidence type="ECO:0000259" key="2">
    <source>
        <dbReference type="Pfam" id="PF13478"/>
    </source>
</evidence>
<proteinExistence type="predicted"/>
<accession>L7F505</accession>
<name>L7F505_STRT8</name>
<dbReference type="InterPro" id="IPR052698">
    <property type="entry name" value="MoCofactor_Util/Proc"/>
</dbReference>
<dbReference type="Pfam" id="PF13478">
    <property type="entry name" value="XdhC_C"/>
    <property type="match status" value="1"/>
</dbReference>
<dbReference type="STRING" id="85558.T45_08476"/>
<evidence type="ECO:0000259" key="1">
    <source>
        <dbReference type="Pfam" id="PF02625"/>
    </source>
</evidence>
<dbReference type="InterPro" id="IPR027051">
    <property type="entry name" value="XdhC_Rossmann_dom"/>
</dbReference>
<dbReference type="Pfam" id="PF02625">
    <property type="entry name" value="XdhC_CoxI"/>
    <property type="match status" value="1"/>
</dbReference>
<dbReference type="AlphaFoldDB" id="L7F505"/>